<gene>
    <name evidence="1" type="ORF">NIES30_17505</name>
</gene>
<comment type="caution">
    <text evidence="1">The sequence shown here is derived from an EMBL/GenBank/DDBJ whole genome shotgun (WGS) entry which is preliminary data.</text>
</comment>
<accession>A0A1U7J216</accession>
<protein>
    <submittedName>
        <fullName evidence="1">Uncharacterized protein</fullName>
    </submittedName>
</protein>
<dbReference type="AlphaFoldDB" id="A0A1U7J216"/>
<keyword evidence="2" id="KW-1185">Reference proteome</keyword>
<name>A0A1U7J216_9CYAN</name>
<dbReference type="OrthoDB" id="8606883at2"/>
<organism evidence="1 2">
    <name type="scientific">Phormidium tenue NIES-30</name>
    <dbReference type="NCBI Taxonomy" id="549789"/>
    <lineage>
        <taxon>Bacteria</taxon>
        <taxon>Bacillati</taxon>
        <taxon>Cyanobacteriota</taxon>
        <taxon>Cyanophyceae</taxon>
        <taxon>Oscillatoriophycideae</taxon>
        <taxon>Oscillatoriales</taxon>
        <taxon>Oscillatoriaceae</taxon>
        <taxon>Phormidium</taxon>
    </lineage>
</organism>
<reference evidence="1 2" key="1">
    <citation type="submission" date="2016-11" db="EMBL/GenBank/DDBJ databases">
        <title>Draft Genome Sequences of Nine Cyanobacterial Strains from Diverse Habitats.</title>
        <authorList>
            <person name="Zhu T."/>
            <person name="Hou S."/>
            <person name="Lu X."/>
            <person name="Hess W.R."/>
        </authorList>
    </citation>
    <scope>NUCLEOTIDE SEQUENCE [LARGE SCALE GENOMIC DNA]</scope>
    <source>
        <strain evidence="1 2">NIES-30</strain>
    </source>
</reference>
<dbReference type="Proteomes" id="UP000185557">
    <property type="component" value="Unassembled WGS sequence"/>
</dbReference>
<dbReference type="RefSeq" id="WP_073609728.1">
    <property type="nucleotide sequence ID" value="NZ_MRCG01000014.1"/>
</dbReference>
<dbReference type="EMBL" id="MRCG01000014">
    <property type="protein sequence ID" value="OKH46096.1"/>
    <property type="molecule type" value="Genomic_DNA"/>
</dbReference>
<evidence type="ECO:0000313" key="2">
    <source>
        <dbReference type="Proteomes" id="UP000185557"/>
    </source>
</evidence>
<evidence type="ECO:0000313" key="1">
    <source>
        <dbReference type="EMBL" id="OKH46096.1"/>
    </source>
</evidence>
<proteinExistence type="predicted"/>
<sequence length="83" mass="9240">MELATLRSDMTQRFTELEARVSSNESSIDLAGLRNISTARSLAAHQDNVREVMGELADRMVALVLDLLGRIEAIERRLNRGGE</sequence>